<sequence length="70" mass="8227">MADKKFELLDKPMATVFDWSEDNTPLRDALWNHYMDESNKNTLSTLDHLKQFEKMDNSQAKSEAEKVLHV</sequence>
<evidence type="ECO:0000313" key="1">
    <source>
        <dbReference type="EMBL" id="TDG69040.1"/>
    </source>
</evidence>
<comment type="caution">
    <text evidence="1">The sequence shown here is derived from an EMBL/GenBank/DDBJ whole genome shotgun (WGS) entry which is preliminary data.</text>
</comment>
<dbReference type="STRING" id="907931.GCA_000165675_01333"/>
<dbReference type="InterPro" id="IPR056216">
    <property type="entry name" value="P8-like"/>
</dbReference>
<dbReference type="Pfam" id="PF24305">
    <property type="entry name" value="P8"/>
    <property type="match status" value="1"/>
</dbReference>
<protein>
    <submittedName>
        <fullName evidence="1">Uncharacterized protein</fullName>
    </submittedName>
</protein>
<dbReference type="AlphaFoldDB" id="A0A4V3A2K0"/>
<evidence type="ECO:0000313" key="2">
    <source>
        <dbReference type="Proteomes" id="UP000295681"/>
    </source>
</evidence>
<dbReference type="RefSeq" id="WP_010007325.1">
    <property type="nucleotide sequence ID" value="NZ_JAGYGP010000004.1"/>
</dbReference>
<dbReference type="EMBL" id="PUFI01000007">
    <property type="protein sequence ID" value="TDG69040.1"/>
    <property type="molecule type" value="Genomic_DNA"/>
</dbReference>
<proteinExistence type="predicted"/>
<organism evidence="1 2">
    <name type="scientific">Leuconostoc fallax</name>
    <dbReference type="NCBI Taxonomy" id="1251"/>
    <lineage>
        <taxon>Bacteria</taxon>
        <taxon>Bacillati</taxon>
        <taxon>Bacillota</taxon>
        <taxon>Bacilli</taxon>
        <taxon>Lactobacillales</taxon>
        <taxon>Lactobacillaceae</taxon>
        <taxon>Leuconostoc</taxon>
    </lineage>
</organism>
<accession>A0A4V3A2K0</accession>
<gene>
    <name evidence="1" type="ORF">C5L23_001171</name>
</gene>
<dbReference type="Proteomes" id="UP000295681">
    <property type="component" value="Unassembled WGS sequence"/>
</dbReference>
<reference evidence="1 2" key="1">
    <citation type="journal article" date="2019" name="Appl. Microbiol. Biotechnol.">
        <title>Uncovering carbohydrate metabolism through a genotype-phenotype association study of 56 lactic acid bacteria genomes.</title>
        <authorList>
            <person name="Buron-Moles G."/>
            <person name="Chailyan A."/>
            <person name="Dolejs I."/>
            <person name="Forster J."/>
            <person name="Miks M.H."/>
        </authorList>
    </citation>
    <scope>NUCLEOTIDE SEQUENCE [LARGE SCALE GENOMIC DNA]</scope>
    <source>
        <strain evidence="1 2">ATCC 700006</strain>
    </source>
</reference>
<keyword evidence="2" id="KW-1185">Reference proteome</keyword>
<name>A0A4V3A2K0_9LACO</name>